<sequence length="51" mass="5443">MVSGKVCQNYAGCPDSDFQCCSICSNSGHHGKCEGNKCCCDAFTPMQDSNM</sequence>
<dbReference type="AlphaFoldDB" id="A0A396IFR8"/>
<comment type="caution">
    <text evidence="1">The sequence shown here is derived from an EMBL/GenBank/DDBJ whole genome shotgun (WGS) entry which is preliminary data.</text>
</comment>
<evidence type="ECO:0000313" key="1">
    <source>
        <dbReference type="EMBL" id="RHN64429.1"/>
    </source>
</evidence>
<organism evidence="1 2">
    <name type="scientific">Medicago truncatula</name>
    <name type="common">Barrel medic</name>
    <name type="synonym">Medicago tribuloides</name>
    <dbReference type="NCBI Taxonomy" id="3880"/>
    <lineage>
        <taxon>Eukaryota</taxon>
        <taxon>Viridiplantae</taxon>
        <taxon>Streptophyta</taxon>
        <taxon>Embryophyta</taxon>
        <taxon>Tracheophyta</taxon>
        <taxon>Spermatophyta</taxon>
        <taxon>Magnoliopsida</taxon>
        <taxon>eudicotyledons</taxon>
        <taxon>Gunneridae</taxon>
        <taxon>Pentapetalae</taxon>
        <taxon>rosids</taxon>
        <taxon>fabids</taxon>
        <taxon>Fabales</taxon>
        <taxon>Fabaceae</taxon>
        <taxon>Papilionoideae</taxon>
        <taxon>50 kb inversion clade</taxon>
        <taxon>NPAAA clade</taxon>
        <taxon>Hologalegina</taxon>
        <taxon>IRL clade</taxon>
        <taxon>Trifolieae</taxon>
        <taxon>Medicago</taxon>
    </lineage>
</organism>
<dbReference type="Gramene" id="rna27245">
    <property type="protein sequence ID" value="RHN64429.1"/>
    <property type="gene ID" value="gene27245"/>
</dbReference>
<proteinExistence type="predicted"/>
<gene>
    <name evidence="1" type="ORF">MtrunA17_Chr4g0069021</name>
</gene>
<name>A0A396IFR8_MEDTR</name>
<dbReference type="Proteomes" id="UP000265566">
    <property type="component" value="Chromosome 4"/>
</dbReference>
<dbReference type="EMBL" id="PSQE01000004">
    <property type="protein sequence ID" value="RHN64429.1"/>
    <property type="molecule type" value="Genomic_DNA"/>
</dbReference>
<evidence type="ECO:0000313" key="2">
    <source>
        <dbReference type="Proteomes" id="UP000265566"/>
    </source>
</evidence>
<reference evidence="2" key="1">
    <citation type="journal article" date="2018" name="Nat. Plants">
        <title>Whole-genome landscape of Medicago truncatula symbiotic genes.</title>
        <authorList>
            <person name="Pecrix Y."/>
            <person name="Staton S.E."/>
            <person name="Sallet E."/>
            <person name="Lelandais-Briere C."/>
            <person name="Moreau S."/>
            <person name="Carrere S."/>
            <person name="Blein T."/>
            <person name="Jardinaud M.F."/>
            <person name="Latrasse D."/>
            <person name="Zouine M."/>
            <person name="Zahm M."/>
            <person name="Kreplak J."/>
            <person name="Mayjonade B."/>
            <person name="Satge C."/>
            <person name="Perez M."/>
            <person name="Cauet S."/>
            <person name="Marande W."/>
            <person name="Chantry-Darmon C."/>
            <person name="Lopez-Roques C."/>
            <person name="Bouchez O."/>
            <person name="Berard A."/>
            <person name="Debelle F."/>
            <person name="Munos S."/>
            <person name="Bendahmane A."/>
            <person name="Berges H."/>
            <person name="Niebel A."/>
            <person name="Buitink J."/>
            <person name="Frugier F."/>
            <person name="Benhamed M."/>
            <person name="Crespi M."/>
            <person name="Gouzy J."/>
            <person name="Gamas P."/>
        </authorList>
    </citation>
    <scope>NUCLEOTIDE SEQUENCE [LARGE SCALE GENOMIC DNA]</scope>
    <source>
        <strain evidence="2">cv. Jemalong A17</strain>
    </source>
</reference>
<accession>A0A396IFR8</accession>
<protein>
    <submittedName>
        <fullName evidence="1">Uncharacterized protein</fullName>
    </submittedName>
</protein>